<comment type="subcellular location">
    <subcellularLocation>
        <location evidence="1">Nucleus</location>
    </subcellularLocation>
</comment>
<evidence type="ECO:0000256" key="4">
    <source>
        <dbReference type="PIRNR" id="PIRNR003352"/>
    </source>
</evidence>
<dbReference type="FunFam" id="3.30.390.110:FF:000001">
    <property type="entry name" value="Protein MAK16 homolog"/>
    <property type="match status" value="1"/>
</dbReference>
<feature type="compositionally biased region" description="Acidic residues" evidence="5">
    <location>
        <begin position="235"/>
        <end position="271"/>
    </location>
</feature>
<dbReference type="PANTHER" id="PTHR23405">
    <property type="entry name" value="MAINTENANCE OF KILLER 16 MAK16 PROTEIN-RELATED"/>
    <property type="match status" value="1"/>
</dbReference>
<dbReference type="Pfam" id="PF04874">
    <property type="entry name" value="Mak16"/>
    <property type="match status" value="1"/>
</dbReference>
<dbReference type="GO" id="GO:0030687">
    <property type="term" value="C:preribosome, large subunit precursor"/>
    <property type="evidence" value="ECO:0007669"/>
    <property type="project" value="TreeGrafter"/>
</dbReference>
<dbReference type="Pfam" id="PF01778">
    <property type="entry name" value="Ribosomal_L28e"/>
    <property type="match status" value="1"/>
</dbReference>
<evidence type="ECO:0000259" key="6">
    <source>
        <dbReference type="Pfam" id="PF01778"/>
    </source>
</evidence>
<keyword evidence="3 4" id="KW-0539">Nucleus</keyword>
<evidence type="ECO:0000313" key="7">
    <source>
        <dbReference type="EMBL" id="KZT70736.1"/>
    </source>
</evidence>
<dbReference type="GO" id="GO:0005730">
    <property type="term" value="C:nucleolus"/>
    <property type="evidence" value="ECO:0007669"/>
    <property type="project" value="UniProtKB-UniRule"/>
</dbReference>
<dbReference type="InterPro" id="IPR029004">
    <property type="entry name" value="Ribosomal_eL28/Mak16"/>
</dbReference>
<evidence type="ECO:0000256" key="3">
    <source>
        <dbReference type="ARBA" id="ARBA00023242"/>
    </source>
</evidence>
<dbReference type="AlphaFoldDB" id="A0A165RGX9"/>
<dbReference type="InterPro" id="IPR006958">
    <property type="entry name" value="Mak16"/>
</dbReference>
<dbReference type="OrthoDB" id="10251342at2759"/>
<proteinExistence type="inferred from homology"/>
<dbReference type="Gene3D" id="3.30.390.110">
    <property type="match status" value="1"/>
</dbReference>
<protein>
    <recommendedName>
        <fullName evidence="4">Protein MAK16</fullName>
    </recommendedName>
</protein>
<evidence type="ECO:0000313" key="8">
    <source>
        <dbReference type="Proteomes" id="UP000076727"/>
    </source>
</evidence>
<sequence length="326" mass="37820">MQSDDVIWSVINTQFCSYKVKTTTQNFCRNEYNVTGFCSRQSCPLANSRYATVREKEGVLFLYVKTIERAHSPAHMWEKIKLSNNYSKALEQIDAELIHWPNFMIHKCKQRVTKITQYLIKMRRMQLRQQPKLVGVKKKLDRREAVRERKALSAARLERAIEAELLERLKSKAYGDAPLNVNEDVWRAVLDREKKGKERAAEEEELDMLDDETDEELEEEEEGEWGEREFVSDLSGEEDEDGLSDLEDVASGEEDGSEEDDEDEESGEDEEPRGKSTLGKRKAAPKTQKPAKRKPEKKARRGPRVEVEYEQEMESVPLTKEALANW</sequence>
<comment type="similarity">
    <text evidence="2 4">Belongs to the MAK16 family.</text>
</comment>
<dbReference type="GO" id="GO:0000460">
    <property type="term" value="P:maturation of 5.8S rRNA"/>
    <property type="evidence" value="ECO:0007669"/>
    <property type="project" value="TreeGrafter"/>
</dbReference>
<dbReference type="EMBL" id="KV429049">
    <property type="protein sequence ID" value="KZT70736.1"/>
    <property type="molecule type" value="Genomic_DNA"/>
</dbReference>
<dbReference type="GO" id="GO:0000470">
    <property type="term" value="P:maturation of LSU-rRNA"/>
    <property type="evidence" value="ECO:0007669"/>
    <property type="project" value="TreeGrafter"/>
</dbReference>
<gene>
    <name evidence="7" type="ORF">DAEQUDRAFT_810342</name>
</gene>
<evidence type="ECO:0000256" key="2">
    <source>
        <dbReference type="ARBA" id="ARBA00005514"/>
    </source>
</evidence>
<dbReference type="STRING" id="1314783.A0A165RGX9"/>
<dbReference type="Proteomes" id="UP000076727">
    <property type="component" value="Unassembled WGS sequence"/>
</dbReference>
<feature type="region of interest" description="Disordered" evidence="5">
    <location>
        <begin position="194"/>
        <end position="326"/>
    </location>
</feature>
<accession>A0A165RGX9</accession>
<feature type="compositionally biased region" description="Acidic residues" evidence="5">
    <location>
        <begin position="201"/>
        <end position="224"/>
    </location>
</feature>
<feature type="domain" description="Ribosomal eL28/Mak16" evidence="6">
    <location>
        <begin position="6"/>
        <end position="118"/>
    </location>
</feature>
<organism evidence="7 8">
    <name type="scientific">Daedalea quercina L-15889</name>
    <dbReference type="NCBI Taxonomy" id="1314783"/>
    <lineage>
        <taxon>Eukaryota</taxon>
        <taxon>Fungi</taxon>
        <taxon>Dikarya</taxon>
        <taxon>Basidiomycota</taxon>
        <taxon>Agaricomycotina</taxon>
        <taxon>Agaricomycetes</taxon>
        <taxon>Polyporales</taxon>
        <taxon>Fomitopsis</taxon>
    </lineage>
</organism>
<evidence type="ECO:0000256" key="1">
    <source>
        <dbReference type="ARBA" id="ARBA00004123"/>
    </source>
</evidence>
<reference evidence="7 8" key="1">
    <citation type="journal article" date="2016" name="Mol. Biol. Evol.">
        <title>Comparative Genomics of Early-Diverging Mushroom-Forming Fungi Provides Insights into the Origins of Lignocellulose Decay Capabilities.</title>
        <authorList>
            <person name="Nagy L.G."/>
            <person name="Riley R."/>
            <person name="Tritt A."/>
            <person name="Adam C."/>
            <person name="Daum C."/>
            <person name="Floudas D."/>
            <person name="Sun H."/>
            <person name="Yadav J.S."/>
            <person name="Pangilinan J."/>
            <person name="Larsson K.H."/>
            <person name="Matsuura K."/>
            <person name="Barry K."/>
            <person name="Labutti K."/>
            <person name="Kuo R."/>
            <person name="Ohm R.A."/>
            <person name="Bhattacharya S.S."/>
            <person name="Shirouzu T."/>
            <person name="Yoshinaga Y."/>
            <person name="Martin F.M."/>
            <person name="Grigoriev I.V."/>
            <person name="Hibbett D.S."/>
        </authorList>
    </citation>
    <scope>NUCLEOTIDE SEQUENCE [LARGE SCALE GENOMIC DNA]</scope>
    <source>
        <strain evidence="7 8">L-15889</strain>
    </source>
</reference>
<dbReference type="PIRSF" id="PIRSF003352">
    <property type="entry name" value="MAK16"/>
    <property type="match status" value="1"/>
</dbReference>
<evidence type="ECO:0000256" key="5">
    <source>
        <dbReference type="SAM" id="MobiDB-lite"/>
    </source>
</evidence>
<keyword evidence="8" id="KW-1185">Reference proteome</keyword>
<feature type="compositionally biased region" description="Basic residues" evidence="5">
    <location>
        <begin position="278"/>
        <end position="302"/>
    </location>
</feature>
<dbReference type="PANTHER" id="PTHR23405:SF4">
    <property type="entry name" value="PROTEIN MAK16 HOMOLOG"/>
    <property type="match status" value="1"/>
</dbReference>
<name>A0A165RGX9_9APHY</name>